<name>A0ABP8X5Q6_9ACTN</name>
<dbReference type="RefSeq" id="WP_345273448.1">
    <property type="nucleotide sequence ID" value="NZ_BAABIM010000007.1"/>
</dbReference>
<keyword evidence="1" id="KW-1133">Transmembrane helix</keyword>
<accession>A0ABP8X5Q6</accession>
<keyword evidence="3" id="KW-1185">Reference proteome</keyword>
<keyword evidence="1" id="KW-0812">Transmembrane</keyword>
<dbReference type="EMBL" id="BAABIM010000007">
    <property type="protein sequence ID" value="GAA4700174.1"/>
    <property type="molecule type" value="Genomic_DNA"/>
</dbReference>
<organism evidence="2 3">
    <name type="scientific">Nocardioides nanhaiensis</name>
    <dbReference type="NCBI Taxonomy" id="1476871"/>
    <lineage>
        <taxon>Bacteria</taxon>
        <taxon>Bacillati</taxon>
        <taxon>Actinomycetota</taxon>
        <taxon>Actinomycetes</taxon>
        <taxon>Propionibacteriales</taxon>
        <taxon>Nocardioidaceae</taxon>
        <taxon>Nocardioides</taxon>
    </lineage>
</organism>
<gene>
    <name evidence="2" type="ORF">GCM10023226_43790</name>
</gene>
<sequence length="139" mass="14637">MSATVYVLTVLAAVVVVLTRIRLSRTQAAGRLDVGRAVLGVHTVAGGLAVVVWLVYLLGADALGEGPASVVGIAALGFWYVTVVAGLLILLRWRRSRGRHAAPARSDSWSSGPWLSVLAHVGLLVGVCVFTWYYANPGS</sequence>
<feature type="transmembrane region" description="Helical" evidence="1">
    <location>
        <begin position="6"/>
        <end position="23"/>
    </location>
</feature>
<evidence type="ECO:0000313" key="3">
    <source>
        <dbReference type="Proteomes" id="UP001500621"/>
    </source>
</evidence>
<reference evidence="3" key="1">
    <citation type="journal article" date="2019" name="Int. J. Syst. Evol. Microbiol.">
        <title>The Global Catalogue of Microorganisms (GCM) 10K type strain sequencing project: providing services to taxonomists for standard genome sequencing and annotation.</title>
        <authorList>
            <consortium name="The Broad Institute Genomics Platform"/>
            <consortium name="The Broad Institute Genome Sequencing Center for Infectious Disease"/>
            <person name="Wu L."/>
            <person name="Ma J."/>
        </authorList>
    </citation>
    <scope>NUCLEOTIDE SEQUENCE [LARGE SCALE GENOMIC DNA]</scope>
    <source>
        <strain evidence="3">JCM 18127</strain>
    </source>
</reference>
<evidence type="ECO:0000313" key="2">
    <source>
        <dbReference type="EMBL" id="GAA4700174.1"/>
    </source>
</evidence>
<protein>
    <recommendedName>
        <fullName evidence="4">Integral membrane protein</fullName>
    </recommendedName>
</protein>
<evidence type="ECO:0008006" key="4">
    <source>
        <dbReference type="Google" id="ProtNLM"/>
    </source>
</evidence>
<feature type="transmembrane region" description="Helical" evidence="1">
    <location>
        <begin position="35"/>
        <end position="58"/>
    </location>
</feature>
<comment type="caution">
    <text evidence="2">The sequence shown here is derived from an EMBL/GenBank/DDBJ whole genome shotgun (WGS) entry which is preliminary data.</text>
</comment>
<dbReference type="Proteomes" id="UP001500621">
    <property type="component" value="Unassembled WGS sequence"/>
</dbReference>
<feature type="transmembrane region" description="Helical" evidence="1">
    <location>
        <begin position="70"/>
        <end position="93"/>
    </location>
</feature>
<evidence type="ECO:0000256" key="1">
    <source>
        <dbReference type="SAM" id="Phobius"/>
    </source>
</evidence>
<keyword evidence="1" id="KW-0472">Membrane</keyword>
<proteinExistence type="predicted"/>
<feature type="transmembrane region" description="Helical" evidence="1">
    <location>
        <begin position="114"/>
        <end position="135"/>
    </location>
</feature>